<evidence type="ECO:0000313" key="6">
    <source>
        <dbReference type="Proteomes" id="UP001205965"/>
    </source>
</evidence>
<dbReference type="Pfam" id="PF08014">
    <property type="entry name" value="MATCAP"/>
    <property type="match status" value="1"/>
</dbReference>
<evidence type="ECO:0000256" key="1">
    <source>
        <dbReference type="ARBA" id="ARBA00001947"/>
    </source>
</evidence>
<organism evidence="5 6">
    <name type="scientific">Corynebacterium lemuris</name>
    <dbReference type="NCBI Taxonomy" id="1859292"/>
    <lineage>
        <taxon>Bacteria</taxon>
        <taxon>Bacillati</taxon>
        <taxon>Actinomycetota</taxon>
        <taxon>Actinomycetes</taxon>
        <taxon>Mycobacteriales</taxon>
        <taxon>Corynebacteriaceae</taxon>
        <taxon>Corynebacterium</taxon>
    </lineage>
</organism>
<keyword evidence="6" id="KW-1185">Reference proteome</keyword>
<comment type="cofactor">
    <cofactor evidence="1">
        <name>Zn(2+)</name>
        <dbReference type="ChEBI" id="CHEBI:29105"/>
    </cofactor>
</comment>
<keyword evidence="3" id="KW-0378">Hydrolase</keyword>
<sequence>MLSVQDPHPEFAEVIPVLRHFRNLTTVSGLMTPKNYRDERSRIIAELDRGKIIAPVFEYKDVGSKVAEATYAAGELLRSLEALPAAWAEVIEKDTRRRLRYLEAVVTHEANRIDTHTREDYGIPSSSLLTLSTQLVAEPVATDEPTITRDEVRGIFAEVLKEPAFEGWSVRFVDNMYARVSVAGGARELKLKARAEFTRSEVQRLAVHELGTHALRRINAEAQGVDILAMPIGVPEPSEEGLAVFNEELLGHLSQAELRRYALRVLAAEQARTGSFTDTLEMLISHTDVESSVDIALRAKRGIIDPEKAGGHFKDISYLAGYLEVRDHLRSHPDDYHLLMSVKQPMEMLSLLKSIQIKEWPVPDLDLRLPGPHIKNIGGGPDRYPHPSDSWRIRQNHSHTVGSETAAIILAESNVQARRSKRIEGLRIKGDIDLEGIDSRMTIEFVNCQIEGVVRARNVTIPGLIFRECTVAGIDLSNSTIDGDLLLINSVVGSGVGAAVLATRVHIRGVLNGGVVEGNPPSRFQGELDLDLALIEGRLDLNSAVLEGSEKRRASGRTERTALSLTRARCTGGIRLRGAQVSGAVRAIGLTVEGQLNLVSTTLSNPDSYALVLERAQCSSSLLGRDLHIEGGMKLTGSDFGGSLIFPGLQVQHDPSAVALKMDKITCESLTLSSQKDGATTEISGQVNLDSAHIMRNFRAERIRVVAEKVALVLDGLTLGGRMSAARMDLLIKDTSDSETATLCARGFSVARDVDLRGLSITGNMKLSTMRIGHYFSLQDLDLKTTDSIVSFQGSTIGHDLNMQNSCYGEGSEVDFTGVNIAGSLIWKSVKGKPDVDLDSAFVHELDDDFDSWPESGALSLAGFSYDQFGESSRASLGVNERIEWISRQRTFSSGPYERLALFYQASLNSSDERCVMLALQKAKIRNIDSRLRRWVSWVWYVLTGNGYRLNGIILLAALILTLSVSSAFWARSNELLIPGDPGSARSMATGELVSVTTCTRDYPCFAPFMYGVDAVVPVVEFYHSQYWVPDRSTRAGQTYDVLLQFYTLLGWITLSISAGGVVQRIRA</sequence>
<dbReference type="SMART" id="SM01154">
    <property type="entry name" value="DUF1704"/>
    <property type="match status" value="1"/>
</dbReference>
<dbReference type="InterPro" id="IPR012548">
    <property type="entry name" value="MATCAP"/>
</dbReference>
<evidence type="ECO:0000256" key="4">
    <source>
        <dbReference type="ARBA" id="ARBA00023049"/>
    </source>
</evidence>
<gene>
    <name evidence="5" type="ORF">NYP18_05185</name>
</gene>
<protein>
    <submittedName>
        <fullName evidence="5">DUF1704 domain-containing protein</fullName>
    </submittedName>
</protein>
<dbReference type="RefSeq" id="WP_259427107.1">
    <property type="nucleotide sequence ID" value="NZ_JANWTC010000002.1"/>
</dbReference>
<evidence type="ECO:0000256" key="3">
    <source>
        <dbReference type="ARBA" id="ARBA00022801"/>
    </source>
</evidence>
<dbReference type="Proteomes" id="UP001205965">
    <property type="component" value="Unassembled WGS sequence"/>
</dbReference>
<accession>A0ABT2FVQ9</accession>
<name>A0ABT2FVQ9_9CORY</name>
<keyword evidence="2" id="KW-0645">Protease</keyword>
<dbReference type="PANTHER" id="PTHR31817:SF0">
    <property type="entry name" value="CHROMOSOME UNDETERMINED SCAFFOLD_67, WHOLE GENOME SHOTGUN SEQUENCE"/>
    <property type="match status" value="1"/>
</dbReference>
<dbReference type="PANTHER" id="PTHR31817">
    <property type="match status" value="1"/>
</dbReference>
<proteinExistence type="predicted"/>
<evidence type="ECO:0000256" key="2">
    <source>
        <dbReference type="ARBA" id="ARBA00022670"/>
    </source>
</evidence>
<reference evidence="5 6" key="1">
    <citation type="submission" date="2022-08" db="EMBL/GenBank/DDBJ databases">
        <title>YIM 101645 draft genome.</title>
        <authorList>
            <person name="Chen X."/>
        </authorList>
    </citation>
    <scope>NUCLEOTIDE SEQUENCE [LARGE SCALE GENOMIC DNA]</scope>
    <source>
        <strain evidence="5 6">YIM 101645</strain>
    </source>
</reference>
<comment type="caution">
    <text evidence="5">The sequence shown here is derived from an EMBL/GenBank/DDBJ whole genome shotgun (WGS) entry which is preliminary data.</text>
</comment>
<keyword evidence="4" id="KW-0482">Metalloprotease</keyword>
<dbReference type="EMBL" id="JANWTC010000002">
    <property type="protein sequence ID" value="MCS5479049.1"/>
    <property type="molecule type" value="Genomic_DNA"/>
</dbReference>
<evidence type="ECO:0000313" key="5">
    <source>
        <dbReference type="EMBL" id="MCS5479049.1"/>
    </source>
</evidence>